<proteinExistence type="predicted"/>
<feature type="compositionally biased region" description="Pro residues" evidence="1">
    <location>
        <begin position="149"/>
        <end position="162"/>
    </location>
</feature>
<dbReference type="AlphaFoldDB" id="A0AAN7JY12"/>
<sequence>MFDGVREQLHHFIASRASWTSRLPLPPPPLSSVAFPFYHGFDPFQNPNPSLPPPHHQFHFLHHHPSTQLMHQKDAQEDHNVKNRLNFAIVGGARDTAAPDHGCPWTNEEVVVMLRIGSSTEHCSSTYRPLLVNELEDLYDHHLHHSTNPIPPLAAAPPPPQQPRIHHQVPHDDEIAERSVGEGDDVEEDKEGRPIVAEIDNMDELDSRAVEAAQPIEGQKRSAVDEMEKENTLARRKKKRQEKLETFKQFCERMAERLMAQQEEMQNTLLEDMMRR</sequence>
<feature type="compositionally biased region" description="Basic and acidic residues" evidence="1">
    <location>
        <begin position="218"/>
        <end position="233"/>
    </location>
</feature>
<evidence type="ECO:0000256" key="1">
    <source>
        <dbReference type="SAM" id="MobiDB-lite"/>
    </source>
</evidence>
<name>A0AAN7JY12_9MYRT</name>
<dbReference type="EMBL" id="JAXIOK010000013">
    <property type="protein sequence ID" value="KAK4756336.1"/>
    <property type="molecule type" value="Genomic_DNA"/>
</dbReference>
<evidence type="ECO:0000313" key="3">
    <source>
        <dbReference type="Proteomes" id="UP001345219"/>
    </source>
</evidence>
<dbReference type="Proteomes" id="UP001345219">
    <property type="component" value="Chromosome 6"/>
</dbReference>
<dbReference type="PANTHER" id="PTHR21654">
    <property type="entry name" value="FI21293P1"/>
    <property type="match status" value="1"/>
</dbReference>
<evidence type="ECO:0000313" key="2">
    <source>
        <dbReference type="EMBL" id="KAK4756336.1"/>
    </source>
</evidence>
<organism evidence="2 3">
    <name type="scientific">Trapa incisa</name>
    <dbReference type="NCBI Taxonomy" id="236973"/>
    <lineage>
        <taxon>Eukaryota</taxon>
        <taxon>Viridiplantae</taxon>
        <taxon>Streptophyta</taxon>
        <taxon>Embryophyta</taxon>
        <taxon>Tracheophyta</taxon>
        <taxon>Spermatophyta</taxon>
        <taxon>Magnoliopsida</taxon>
        <taxon>eudicotyledons</taxon>
        <taxon>Gunneridae</taxon>
        <taxon>Pentapetalae</taxon>
        <taxon>rosids</taxon>
        <taxon>malvids</taxon>
        <taxon>Myrtales</taxon>
        <taxon>Lythraceae</taxon>
        <taxon>Trapa</taxon>
    </lineage>
</organism>
<dbReference type="PANTHER" id="PTHR21654:SF61">
    <property type="entry name" value="TRIHELIX TRANSCRIPTION FACTOR GTL2"/>
    <property type="match status" value="1"/>
</dbReference>
<comment type="caution">
    <text evidence="2">The sequence shown here is derived from an EMBL/GenBank/DDBJ whole genome shotgun (WGS) entry which is preliminary data.</text>
</comment>
<protein>
    <submittedName>
        <fullName evidence="2">Uncharacterized protein</fullName>
    </submittedName>
</protein>
<keyword evidence="3" id="KW-1185">Reference proteome</keyword>
<reference evidence="2 3" key="1">
    <citation type="journal article" date="2023" name="Hortic Res">
        <title>Pangenome of water caltrop reveals structural variations and asymmetric subgenome divergence after allopolyploidization.</title>
        <authorList>
            <person name="Zhang X."/>
            <person name="Chen Y."/>
            <person name="Wang L."/>
            <person name="Yuan Y."/>
            <person name="Fang M."/>
            <person name="Shi L."/>
            <person name="Lu R."/>
            <person name="Comes H.P."/>
            <person name="Ma Y."/>
            <person name="Chen Y."/>
            <person name="Huang G."/>
            <person name="Zhou Y."/>
            <person name="Zheng Z."/>
            <person name="Qiu Y."/>
        </authorList>
    </citation>
    <scope>NUCLEOTIDE SEQUENCE [LARGE SCALE GENOMIC DNA]</scope>
    <source>
        <tissue evidence="2">Roots</tissue>
    </source>
</reference>
<gene>
    <name evidence="2" type="ORF">SAY87_006463</name>
</gene>
<accession>A0AAN7JY12</accession>
<feature type="region of interest" description="Disordered" evidence="1">
    <location>
        <begin position="143"/>
        <end position="167"/>
    </location>
</feature>
<feature type="region of interest" description="Disordered" evidence="1">
    <location>
        <begin position="216"/>
        <end position="242"/>
    </location>
</feature>